<comment type="catalytic activity">
    <reaction evidence="11">
        <text>pentanoyl-CoA + oxidized [electron-transfer flavoprotein] + H(+) = (2E)-pentenoyl-CoA + reduced [electron-transfer flavoprotein]</text>
        <dbReference type="Rhea" id="RHEA:43456"/>
        <dbReference type="Rhea" id="RHEA-COMP:10685"/>
        <dbReference type="Rhea" id="RHEA-COMP:10686"/>
        <dbReference type="ChEBI" id="CHEBI:15378"/>
        <dbReference type="ChEBI" id="CHEBI:57389"/>
        <dbReference type="ChEBI" id="CHEBI:57692"/>
        <dbReference type="ChEBI" id="CHEBI:58307"/>
        <dbReference type="ChEBI" id="CHEBI:86160"/>
    </reaction>
    <physiologicalReaction direction="left-to-right" evidence="11">
        <dbReference type="Rhea" id="RHEA:43457"/>
    </physiologicalReaction>
</comment>
<evidence type="ECO:0000256" key="1">
    <source>
        <dbReference type="ARBA" id="ARBA00001974"/>
    </source>
</evidence>
<protein>
    <recommendedName>
        <fullName evidence="9">Short-chain specific acyl-CoA dehydrogenase, mitochondrial</fullName>
        <ecNumber evidence="4">1.3.8.1</ecNumber>
    </recommendedName>
    <alternativeName>
        <fullName evidence="8">Butyryl-CoA dehydrogenase</fullName>
    </alternativeName>
</protein>
<dbReference type="PROSITE" id="PS00072">
    <property type="entry name" value="ACYL_COA_DH_1"/>
    <property type="match status" value="1"/>
</dbReference>
<comment type="function">
    <text evidence="10">Short-chain specific acyl-CoA dehydrogenase is one of the acyl-CoA dehydrogenases that catalyze the first step of mitochondrial fatty acid beta-oxidation, an aerobic process breaking down fatty acids into acetyl-CoA and allowing the production of energy from fats. The first step of fatty acid beta-oxidation consists in the removal of one hydrogen from C-2 and C-3 of the straight-chain fatty acyl-CoA thioester, resulting in the formation of trans-2-enoyl-CoA. Among the different mitochondrial acyl-CoA dehydrogenases, short-chain specific acyl-CoA dehydrogenase acts specifically on acyl-CoAs with saturated 4 to 6 carbons long primary chains.</text>
</comment>
<comment type="catalytic activity">
    <reaction evidence="13">
        <text>butanoyl-CoA + oxidized [electron-transfer flavoprotein] + H(+) = (2E)-butenoyl-CoA + reduced [electron-transfer flavoprotein]</text>
        <dbReference type="Rhea" id="RHEA:24004"/>
        <dbReference type="Rhea" id="RHEA-COMP:10685"/>
        <dbReference type="Rhea" id="RHEA-COMP:10686"/>
        <dbReference type="ChEBI" id="CHEBI:15378"/>
        <dbReference type="ChEBI" id="CHEBI:57332"/>
        <dbReference type="ChEBI" id="CHEBI:57371"/>
        <dbReference type="ChEBI" id="CHEBI:57692"/>
        <dbReference type="ChEBI" id="CHEBI:58307"/>
        <dbReference type="EC" id="1.3.8.1"/>
    </reaction>
    <physiologicalReaction direction="left-to-right" evidence="13">
        <dbReference type="Rhea" id="RHEA:24005"/>
    </physiologicalReaction>
</comment>
<feature type="domain" description="Acyl-CoA oxidase/dehydrogenase middle" evidence="16">
    <location>
        <begin position="150"/>
        <end position="245"/>
    </location>
</feature>
<evidence type="ECO:0000256" key="2">
    <source>
        <dbReference type="ARBA" id="ARBA00005198"/>
    </source>
</evidence>
<dbReference type="EC" id="1.3.8.1" evidence="4"/>
<feature type="domain" description="Acyl-CoA dehydrogenase/oxidase C-terminal" evidence="15">
    <location>
        <begin position="257"/>
        <end position="398"/>
    </location>
</feature>
<dbReference type="FunFam" id="2.40.110.10:FF:000002">
    <property type="entry name" value="Acyl-CoA dehydrogenase fadE12"/>
    <property type="match status" value="1"/>
</dbReference>
<dbReference type="Pfam" id="PF02770">
    <property type="entry name" value="Acyl-CoA_dh_M"/>
    <property type="match status" value="1"/>
</dbReference>
<reference evidence="18 19" key="1">
    <citation type="submission" date="2020-04" db="EMBL/GenBank/DDBJ databases">
        <authorList>
            <person name="Wallbank WR R."/>
            <person name="Pardo Diaz C."/>
            <person name="Kozak K."/>
            <person name="Martin S."/>
            <person name="Jiggins C."/>
            <person name="Moest M."/>
            <person name="Warren A I."/>
            <person name="Byers J.R.P. K."/>
            <person name="Montejo-Kovacevich G."/>
            <person name="Yen C E."/>
        </authorList>
    </citation>
    <scope>NUCLEOTIDE SEQUENCE [LARGE SCALE GENOMIC DNA]</scope>
</reference>
<dbReference type="InterPro" id="IPR009100">
    <property type="entry name" value="AcylCoA_DH/oxidase_NM_dom_sf"/>
</dbReference>
<dbReference type="SUPFAM" id="SSF47203">
    <property type="entry name" value="Acyl-CoA dehydrogenase C-terminal domain-like"/>
    <property type="match status" value="1"/>
</dbReference>
<organism evidence="18 19">
    <name type="scientific">Arctia plantaginis</name>
    <name type="common">Wood tiger moth</name>
    <name type="synonym">Phalaena plantaginis</name>
    <dbReference type="NCBI Taxonomy" id="874455"/>
    <lineage>
        <taxon>Eukaryota</taxon>
        <taxon>Metazoa</taxon>
        <taxon>Ecdysozoa</taxon>
        <taxon>Arthropoda</taxon>
        <taxon>Hexapoda</taxon>
        <taxon>Insecta</taxon>
        <taxon>Pterygota</taxon>
        <taxon>Neoptera</taxon>
        <taxon>Endopterygota</taxon>
        <taxon>Lepidoptera</taxon>
        <taxon>Glossata</taxon>
        <taxon>Ditrysia</taxon>
        <taxon>Noctuoidea</taxon>
        <taxon>Erebidae</taxon>
        <taxon>Arctiinae</taxon>
        <taxon>Arctia</taxon>
    </lineage>
</organism>
<evidence type="ECO:0000256" key="10">
    <source>
        <dbReference type="ARBA" id="ARBA00045387"/>
    </source>
</evidence>
<evidence type="ECO:0000256" key="9">
    <source>
        <dbReference type="ARBA" id="ARBA00044204"/>
    </source>
</evidence>
<evidence type="ECO:0000313" key="18">
    <source>
        <dbReference type="EMBL" id="CAB3253132.1"/>
    </source>
</evidence>
<evidence type="ECO:0000256" key="7">
    <source>
        <dbReference type="ARBA" id="ARBA00023002"/>
    </source>
</evidence>
<dbReference type="Gene3D" id="1.20.140.10">
    <property type="entry name" value="Butyryl-CoA Dehydrogenase, subunit A, domain 3"/>
    <property type="match status" value="1"/>
</dbReference>
<dbReference type="GO" id="GO:0050660">
    <property type="term" value="F:flavin adenine dinucleotide binding"/>
    <property type="evidence" value="ECO:0007669"/>
    <property type="project" value="InterPro"/>
</dbReference>
<dbReference type="PANTHER" id="PTHR43884">
    <property type="entry name" value="ACYL-COA DEHYDROGENASE"/>
    <property type="match status" value="1"/>
</dbReference>
<dbReference type="InterPro" id="IPR046373">
    <property type="entry name" value="Acyl-CoA_Oxase/DH_mid-dom_sf"/>
</dbReference>
<comment type="similarity">
    <text evidence="3 14">Belongs to the acyl-CoA dehydrogenase family.</text>
</comment>
<comment type="catalytic activity">
    <reaction evidence="12">
        <text>hexanoyl-CoA + oxidized [electron-transfer flavoprotein] + H(+) = (2E)-hexenoyl-CoA + reduced [electron-transfer flavoprotein]</text>
        <dbReference type="Rhea" id="RHEA:43464"/>
        <dbReference type="Rhea" id="RHEA-COMP:10685"/>
        <dbReference type="Rhea" id="RHEA-COMP:10686"/>
        <dbReference type="ChEBI" id="CHEBI:15378"/>
        <dbReference type="ChEBI" id="CHEBI:57692"/>
        <dbReference type="ChEBI" id="CHEBI:58307"/>
        <dbReference type="ChEBI" id="CHEBI:62077"/>
        <dbReference type="ChEBI" id="CHEBI:62620"/>
    </reaction>
    <physiologicalReaction direction="left-to-right" evidence="12">
        <dbReference type="Rhea" id="RHEA:43465"/>
    </physiologicalReaction>
</comment>
<evidence type="ECO:0000256" key="5">
    <source>
        <dbReference type="ARBA" id="ARBA00022630"/>
    </source>
</evidence>
<sequence length="407" mass="44173">MATGALLKYSKLSVYSLQTLKALSSQCRTFTSQLTEQQAAVQELTRNFANEHLKPNAAKLDSEALFPFKYIKKLTDLGLMGACVSEKNGGLGLDYLSLAIAVEEISRGCASTGMILSIHNFLYVNLVNERGTPEQKKLFLNDFIRGSIGCFALSEPGAGTDVASIRTRAILDGDHWLLNGKKSWVTSAVEGSAIAVFATIDPDLKHKGIACFLVPIETDGLFKGNKERIMSVRAVTSCPVTLEDVRIPKSYMVGEEGTGFKIAMEQLDQGRIGIAAHAVGIAQSALDTAINYAKERVAFGKSLTRLPSVKDRLTDMCILVETARLATYRAATDVSTKNSAMAKYIAGRNAAAVADHCVQILGGRGLSTNYDAERHYRDARGTQIYGGVTDIQKRLVGHYLLREHDAL</sequence>
<comment type="pathway">
    <text evidence="2">Lipid metabolism; mitochondrial fatty acid beta-oxidation.</text>
</comment>
<dbReference type="PANTHER" id="PTHR43884:SF26">
    <property type="entry name" value="MEDIUM-CHAIN SPECIFIC ACYL-COA DEHYDROGENASE, MITOCHONDRIAL-LIKE PROTEIN-RELATED"/>
    <property type="match status" value="1"/>
</dbReference>
<dbReference type="Proteomes" id="UP000494256">
    <property type="component" value="Unassembled WGS sequence"/>
</dbReference>
<dbReference type="SUPFAM" id="SSF56645">
    <property type="entry name" value="Acyl-CoA dehydrogenase NM domain-like"/>
    <property type="match status" value="1"/>
</dbReference>
<evidence type="ECO:0000256" key="13">
    <source>
        <dbReference type="ARBA" id="ARBA00050758"/>
    </source>
</evidence>
<evidence type="ECO:0000256" key="3">
    <source>
        <dbReference type="ARBA" id="ARBA00009347"/>
    </source>
</evidence>
<dbReference type="Gene3D" id="2.40.110.10">
    <property type="entry name" value="Butyryl-CoA Dehydrogenase, subunit A, domain 2"/>
    <property type="match status" value="1"/>
</dbReference>
<evidence type="ECO:0000259" key="15">
    <source>
        <dbReference type="Pfam" id="PF00441"/>
    </source>
</evidence>
<dbReference type="PIRSF" id="PIRSF016578">
    <property type="entry name" value="HsaA"/>
    <property type="match status" value="1"/>
</dbReference>
<dbReference type="GO" id="GO:0046359">
    <property type="term" value="P:butyrate catabolic process"/>
    <property type="evidence" value="ECO:0007669"/>
    <property type="project" value="TreeGrafter"/>
</dbReference>
<dbReference type="OrthoDB" id="6364780at2759"/>
<dbReference type="Pfam" id="PF02771">
    <property type="entry name" value="Acyl-CoA_dh_N"/>
    <property type="match status" value="1"/>
</dbReference>
<keyword evidence="5 14" id="KW-0285">Flavoprotein</keyword>
<dbReference type="InterPro" id="IPR006089">
    <property type="entry name" value="Acyl-CoA_DH_CS"/>
</dbReference>
<dbReference type="InterPro" id="IPR013786">
    <property type="entry name" value="AcylCoA_DH/ox_N"/>
</dbReference>
<feature type="domain" description="Acyl-CoA dehydrogenase/oxidase N-terminal" evidence="17">
    <location>
        <begin position="35"/>
        <end position="146"/>
    </location>
</feature>
<dbReference type="GO" id="GO:0033539">
    <property type="term" value="P:fatty acid beta-oxidation using acyl-CoA dehydrogenase"/>
    <property type="evidence" value="ECO:0007669"/>
    <property type="project" value="TreeGrafter"/>
</dbReference>
<evidence type="ECO:0000256" key="8">
    <source>
        <dbReference type="ARBA" id="ARBA00031895"/>
    </source>
</evidence>
<dbReference type="InterPro" id="IPR009075">
    <property type="entry name" value="AcylCo_DH/oxidase_C"/>
</dbReference>
<proteinExistence type="inferred from homology"/>
<dbReference type="Gene3D" id="1.10.540.10">
    <property type="entry name" value="Acyl-CoA dehydrogenase/oxidase, N-terminal domain"/>
    <property type="match status" value="1"/>
</dbReference>
<dbReference type="AlphaFoldDB" id="A0A8S1B1G0"/>
<dbReference type="Pfam" id="PF00441">
    <property type="entry name" value="Acyl-CoA_dh_1"/>
    <property type="match status" value="1"/>
</dbReference>
<dbReference type="EMBL" id="CADEBD010000388">
    <property type="protein sequence ID" value="CAB3253132.1"/>
    <property type="molecule type" value="Genomic_DNA"/>
</dbReference>
<dbReference type="PROSITE" id="PS00073">
    <property type="entry name" value="ACYL_COA_DH_2"/>
    <property type="match status" value="1"/>
</dbReference>
<dbReference type="FunFam" id="1.20.140.10:FF:000004">
    <property type="entry name" value="Acyl-CoA dehydrogenase FadE25"/>
    <property type="match status" value="1"/>
</dbReference>
<dbReference type="InterPro" id="IPR036250">
    <property type="entry name" value="AcylCo_DH-like_C"/>
</dbReference>
<evidence type="ECO:0000256" key="14">
    <source>
        <dbReference type="RuleBase" id="RU362125"/>
    </source>
</evidence>
<evidence type="ECO:0000313" key="19">
    <source>
        <dbReference type="Proteomes" id="UP000494256"/>
    </source>
</evidence>
<comment type="caution">
    <text evidence="18">The sequence shown here is derived from an EMBL/GenBank/DDBJ whole genome shotgun (WGS) entry which is preliminary data.</text>
</comment>
<comment type="cofactor">
    <cofactor evidence="1 14">
        <name>FAD</name>
        <dbReference type="ChEBI" id="CHEBI:57692"/>
    </cofactor>
</comment>
<dbReference type="FunFam" id="1.10.540.10:FF:000002">
    <property type="entry name" value="Acyl-CoA dehydrogenase FadE19"/>
    <property type="match status" value="1"/>
</dbReference>
<dbReference type="InterPro" id="IPR037069">
    <property type="entry name" value="AcylCoA_DH/ox_N_sf"/>
</dbReference>
<accession>A0A8S1B1G0</accession>
<gene>
    <name evidence="18" type="ORF">APLA_LOCUS14248</name>
</gene>
<evidence type="ECO:0000259" key="17">
    <source>
        <dbReference type="Pfam" id="PF02771"/>
    </source>
</evidence>
<name>A0A8S1B1G0_ARCPL</name>
<evidence type="ECO:0000256" key="11">
    <source>
        <dbReference type="ARBA" id="ARBA00048499"/>
    </source>
</evidence>
<evidence type="ECO:0000256" key="6">
    <source>
        <dbReference type="ARBA" id="ARBA00022827"/>
    </source>
</evidence>
<evidence type="ECO:0000256" key="12">
    <source>
        <dbReference type="ARBA" id="ARBA00049192"/>
    </source>
</evidence>
<keyword evidence="6 14" id="KW-0274">FAD</keyword>
<dbReference type="GO" id="GO:0005739">
    <property type="term" value="C:mitochondrion"/>
    <property type="evidence" value="ECO:0007669"/>
    <property type="project" value="TreeGrafter"/>
</dbReference>
<dbReference type="GO" id="GO:0016937">
    <property type="term" value="F:short-chain fatty acyl-CoA dehydrogenase activity"/>
    <property type="evidence" value="ECO:0007669"/>
    <property type="project" value="UniProtKB-EC"/>
</dbReference>
<evidence type="ECO:0000259" key="16">
    <source>
        <dbReference type="Pfam" id="PF02770"/>
    </source>
</evidence>
<evidence type="ECO:0000256" key="4">
    <source>
        <dbReference type="ARBA" id="ARBA00012046"/>
    </source>
</evidence>
<keyword evidence="7 14" id="KW-0560">Oxidoreductase</keyword>
<dbReference type="InterPro" id="IPR006091">
    <property type="entry name" value="Acyl-CoA_Oxase/DH_mid-dom"/>
</dbReference>